<sequence>MRKLIVTLGAGGAIAAVVLLSPPVRDRLGLGAPAATQATAAPAPMAMPAPVASVVKKTLPVYLDYAARTEAVRSVALQAKVSGYVLEQHVADGADVKAGDLLYRIDPRDFEAALEQAKAQLQRDQASLDYLKSSLDRGEELARRGFLAKDNFDQRTSSVRQAEAALDIDRAAIRTAELNLERASIRAPFAGRLGRDQAPVGTLINAGGGPLNTLVQLNPIYVTFNPSETDLAAIQKAQARGADLEAEVSVPGQEGSAHQGRLTFLDNTVDRLTGAITARATIANDDQSLLPGQYVRIRLRVGEQPDALLVPQAAVGSSQLGKHLYIVGEGSRVEQRPVVLGQTDGELVSVTRGVAEGERVVVGNLQKLGPGALVQPLPTKTAAASP</sequence>
<dbReference type="OrthoDB" id="9816569at2"/>
<accession>A0A2T1HUT2</accession>
<dbReference type="Pfam" id="PF25967">
    <property type="entry name" value="RND-MFP_C"/>
    <property type="match status" value="1"/>
</dbReference>
<name>A0A2T1HUT2_9HYPH</name>
<dbReference type="InterPro" id="IPR058627">
    <property type="entry name" value="MdtA-like_C"/>
</dbReference>
<dbReference type="EMBL" id="PVZS01000008">
    <property type="protein sequence ID" value="PSC05360.1"/>
    <property type="molecule type" value="Genomic_DNA"/>
</dbReference>
<dbReference type="SUPFAM" id="SSF111369">
    <property type="entry name" value="HlyD-like secretion proteins"/>
    <property type="match status" value="1"/>
</dbReference>
<evidence type="ECO:0000256" key="2">
    <source>
        <dbReference type="ARBA" id="ARBA00009477"/>
    </source>
</evidence>
<feature type="domain" description="Multidrug resistance protein MdtA-like beta-barrel" evidence="5">
    <location>
        <begin position="219"/>
        <end position="302"/>
    </location>
</feature>
<evidence type="ECO:0000259" key="4">
    <source>
        <dbReference type="Pfam" id="PF25917"/>
    </source>
</evidence>
<evidence type="ECO:0000256" key="1">
    <source>
        <dbReference type="ARBA" id="ARBA00004196"/>
    </source>
</evidence>
<dbReference type="Pfam" id="PF25917">
    <property type="entry name" value="BSH_RND"/>
    <property type="match status" value="1"/>
</dbReference>
<dbReference type="GO" id="GO:0046677">
    <property type="term" value="P:response to antibiotic"/>
    <property type="evidence" value="ECO:0007669"/>
    <property type="project" value="TreeGrafter"/>
</dbReference>
<evidence type="ECO:0000313" key="8">
    <source>
        <dbReference type="Proteomes" id="UP000239772"/>
    </source>
</evidence>
<organism evidence="7 8">
    <name type="scientific">Alsobacter soli</name>
    <dbReference type="NCBI Taxonomy" id="2109933"/>
    <lineage>
        <taxon>Bacteria</taxon>
        <taxon>Pseudomonadati</taxon>
        <taxon>Pseudomonadota</taxon>
        <taxon>Alphaproteobacteria</taxon>
        <taxon>Hyphomicrobiales</taxon>
        <taxon>Alsobacteraceae</taxon>
        <taxon>Alsobacter</taxon>
    </lineage>
</organism>
<dbReference type="Gene3D" id="2.40.30.170">
    <property type="match status" value="1"/>
</dbReference>
<evidence type="ECO:0000259" key="3">
    <source>
        <dbReference type="Pfam" id="PF25876"/>
    </source>
</evidence>
<dbReference type="Pfam" id="PF25876">
    <property type="entry name" value="HH_MFP_RND"/>
    <property type="match status" value="1"/>
</dbReference>
<dbReference type="Proteomes" id="UP000239772">
    <property type="component" value="Unassembled WGS sequence"/>
</dbReference>
<dbReference type="RefSeq" id="WP_106336369.1">
    <property type="nucleotide sequence ID" value="NZ_PVZS01000008.1"/>
</dbReference>
<keyword evidence="8" id="KW-1185">Reference proteome</keyword>
<feature type="domain" description="Multidrug resistance protein MdtA-like C-terminal permuted SH3" evidence="6">
    <location>
        <begin position="306"/>
        <end position="367"/>
    </location>
</feature>
<dbReference type="InterPro" id="IPR058624">
    <property type="entry name" value="MdtA-like_HH"/>
</dbReference>
<feature type="domain" description="Multidrug resistance protein MdtA-like alpha-helical hairpin" evidence="3">
    <location>
        <begin position="114"/>
        <end position="181"/>
    </location>
</feature>
<evidence type="ECO:0000259" key="5">
    <source>
        <dbReference type="Pfam" id="PF25944"/>
    </source>
</evidence>
<dbReference type="GO" id="GO:0005886">
    <property type="term" value="C:plasma membrane"/>
    <property type="evidence" value="ECO:0007669"/>
    <property type="project" value="TreeGrafter"/>
</dbReference>
<dbReference type="FunFam" id="2.40.420.20:FF:000001">
    <property type="entry name" value="Efflux RND transporter periplasmic adaptor subunit"/>
    <property type="match status" value="1"/>
</dbReference>
<reference evidence="8" key="1">
    <citation type="submission" date="2018-03" db="EMBL/GenBank/DDBJ databases">
        <authorList>
            <person name="Sun L."/>
            <person name="Liu H."/>
            <person name="Chen W."/>
            <person name="Huang K."/>
            <person name="Liu W."/>
            <person name="Gao X."/>
        </authorList>
    </citation>
    <scope>NUCLEOTIDE SEQUENCE [LARGE SCALE GENOMIC DNA]</scope>
    <source>
        <strain evidence="8">SH9</strain>
    </source>
</reference>
<protein>
    <submittedName>
        <fullName evidence="7">Efflux transporter periplasmic adaptor subunit</fullName>
    </submittedName>
</protein>
<dbReference type="Gene3D" id="2.40.50.100">
    <property type="match status" value="1"/>
</dbReference>
<proteinExistence type="inferred from homology"/>
<dbReference type="PANTHER" id="PTHR30158:SF24">
    <property type="entry name" value="HLYD FAMILY SECRETION PROTEIN"/>
    <property type="match status" value="1"/>
</dbReference>
<dbReference type="InterPro" id="IPR058625">
    <property type="entry name" value="MdtA-like_BSH"/>
</dbReference>
<dbReference type="InterPro" id="IPR058626">
    <property type="entry name" value="MdtA-like_b-barrel"/>
</dbReference>
<evidence type="ECO:0000313" key="7">
    <source>
        <dbReference type="EMBL" id="PSC05360.1"/>
    </source>
</evidence>
<comment type="caution">
    <text evidence="7">The sequence shown here is derived from an EMBL/GenBank/DDBJ whole genome shotgun (WGS) entry which is preliminary data.</text>
</comment>
<comment type="similarity">
    <text evidence="2">Belongs to the membrane fusion protein (MFP) (TC 8.A.1) family.</text>
</comment>
<evidence type="ECO:0000259" key="6">
    <source>
        <dbReference type="Pfam" id="PF25967"/>
    </source>
</evidence>
<dbReference type="InterPro" id="IPR006143">
    <property type="entry name" value="RND_pump_MFP"/>
</dbReference>
<dbReference type="Pfam" id="PF25944">
    <property type="entry name" value="Beta-barrel_RND"/>
    <property type="match status" value="1"/>
</dbReference>
<dbReference type="GO" id="GO:0030313">
    <property type="term" value="C:cell envelope"/>
    <property type="evidence" value="ECO:0007669"/>
    <property type="project" value="UniProtKB-SubCell"/>
</dbReference>
<dbReference type="NCBIfam" id="TIGR01730">
    <property type="entry name" value="RND_mfp"/>
    <property type="match status" value="1"/>
</dbReference>
<dbReference type="GO" id="GO:0022857">
    <property type="term" value="F:transmembrane transporter activity"/>
    <property type="evidence" value="ECO:0007669"/>
    <property type="project" value="InterPro"/>
</dbReference>
<dbReference type="PANTHER" id="PTHR30158">
    <property type="entry name" value="ACRA/E-RELATED COMPONENT OF DRUG EFFLUX TRANSPORTER"/>
    <property type="match status" value="1"/>
</dbReference>
<dbReference type="Gene3D" id="1.10.287.470">
    <property type="entry name" value="Helix hairpin bin"/>
    <property type="match status" value="1"/>
</dbReference>
<feature type="domain" description="Multidrug resistance protein MdtA-like barrel-sandwich hybrid" evidence="4">
    <location>
        <begin position="73"/>
        <end position="208"/>
    </location>
</feature>
<comment type="subcellular location">
    <subcellularLocation>
        <location evidence="1">Cell envelope</location>
    </subcellularLocation>
</comment>
<dbReference type="Gene3D" id="2.40.420.20">
    <property type="match status" value="1"/>
</dbReference>
<dbReference type="AlphaFoldDB" id="A0A2T1HUT2"/>
<gene>
    <name evidence="7" type="ORF">SLNSH_09175</name>
</gene>